<accession>A0A4U5LRC2</accession>
<keyword evidence="1" id="KW-1133">Transmembrane helix</keyword>
<reference evidence="2 3" key="1">
    <citation type="journal article" date="2015" name="Genome Biol.">
        <title>Comparative genomics of Steinernema reveals deeply conserved gene regulatory networks.</title>
        <authorList>
            <person name="Dillman A.R."/>
            <person name="Macchietto M."/>
            <person name="Porter C.F."/>
            <person name="Rogers A."/>
            <person name="Williams B."/>
            <person name="Antoshechkin I."/>
            <person name="Lee M.M."/>
            <person name="Goodwin Z."/>
            <person name="Lu X."/>
            <person name="Lewis E.E."/>
            <person name="Goodrich-Blair H."/>
            <person name="Stock S.P."/>
            <person name="Adams B.J."/>
            <person name="Sternberg P.W."/>
            <person name="Mortazavi A."/>
        </authorList>
    </citation>
    <scope>NUCLEOTIDE SEQUENCE [LARGE SCALE GENOMIC DNA]</scope>
    <source>
        <strain evidence="2 3">ALL</strain>
    </source>
</reference>
<feature type="transmembrane region" description="Helical" evidence="1">
    <location>
        <begin position="103"/>
        <end position="128"/>
    </location>
</feature>
<comment type="caution">
    <text evidence="2">The sequence shown here is derived from an EMBL/GenBank/DDBJ whole genome shotgun (WGS) entry which is preliminary data.</text>
</comment>
<evidence type="ECO:0000313" key="3">
    <source>
        <dbReference type="Proteomes" id="UP000298663"/>
    </source>
</evidence>
<keyword evidence="1" id="KW-0472">Membrane</keyword>
<name>A0A4U5LRC2_STECR</name>
<protein>
    <submittedName>
        <fullName evidence="2">Uncharacterized protein</fullName>
    </submittedName>
</protein>
<dbReference type="AlphaFoldDB" id="A0A4U5LRC2"/>
<proteinExistence type="predicted"/>
<organism evidence="2 3">
    <name type="scientific">Steinernema carpocapsae</name>
    <name type="common">Entomopathogenic nematode</name>
    <dbReference type="NCBI Taxonomy" id="34508"/>
    <lineage>
        <taxon>Eukaryota</taxon>
        <taxon>Metazoa</taxon>
        <taxon>Ecdysozoa</taxon>
        <taxon>Nematoda</taxon>
        <taxon>Chromadorea</taxon>
        <taxon>Rhabditida</taxon>
        <taxon>Tylenchina</taxon>
        <taxon>Panagrolaimomorpha</taxon>
        <taxon>Strongyloidoidea</taxon>
        <taxon>Steinernematidae</taxon>
        <taxon>Steinernema</taxon>
    </lineage>
</organism>
<evidence type="ECO:0000256" key="1">
    <source>
        <dbReference type="SAM" id="Phobius"/>
    </source>
</evidence>
<dbReference type="Proteomes" id="UP000298663">
    <property type="component" value="Unassembled WGS sequence"/>
</dbReference>
<dbReference type="EMBL" id="AZBU02000013">
    <property type="protein sequence ID" value="TKR58529.1"/>
    <property type="molecule type" value="Genomic_DNA"/>
</dbReference>
<evidence type="ECO:0000313" key="2">
    <source>
        <dbReference type="EMBL" id="TKR58529.1"/>
    </source>
</evidence>
<keyword evidence="3" id="KW-1185">Reference proteome</keyword>
<sequence length="146" mass="16710">MSWGLDAVDAVNMSGFRNFITTDPYKAWQTGVTFSFDEEEKPTIKQMLFMVGYNGTHKMTDKLRLLTECRSLVQRYPEFDVKPFDTDSDMVDVIAEIPYSVKIVFASVIIASGISFFSSLSILLPHFLPRFLLALYALEWLDSFLI</sequence>
<dbReference type="OrthoDB" id="5875602at2759"/>
<gene>
    <name evidence="2" type="ORF">L596_029959</name>
</gene>
<keyword evidence="1" id="KW-0812">Transmembrane</keyword>
<reference evidence="2 3" key="2">
    <citation type="journal article" date="2019" name="G3 (Bethesda)">
        <title>Hybrid Assembly of the Genome of the Entomopathogenic Nematode Steinernema carpocapsae Identifies the X-Chromosome.</title>
        <authorList>
            <person name="Serra L."/>
            <person name="Macchietto M."/>
            <person name="Macias-Munoz A."/>
            <person name="McGill C.J."/>
            <person name="Rodriguez I.M."/>
            <person name="Rodriguez B."/>
            <person name="Murad R."/>
            <person name="Mortazavi A."/>
        </authorList>
    </citation>
    <scope>NUCLEOTIDE SEQUENCE [LARGE SCALE GENOMIC DNA]</scope>
    <source>
        <strain evidence="2 3">ALL</strain>
    </source>
</reference>